<dbReference type="InterPro" id="IPR050374">
    <property type="entry name" value="RRT5_SRSF_SR"/>
</dbReference>
<dbReference type="PROSITE" id="PS50102">
    <property type="entry name" value="RRM"/>
    <property type="match status" value="1"/>
</dbReference>
<dbReference type="AlphaFoldDB" id="J4G1N1"/>
<dbReference type="HOGENOM" id="CLU_035735_0_0_1"/>
<keyword evidence="2" id="KW-0507">mRNA processing</keyword>
<organism evidence="11 12">
    <name type="scientific">Fibroporia radiculosa</name>
    <dbReference type="NCBI Taxonomy" id="599839"/>
    <lineage>
        <taxon>Eukaryota</taxon>
        <taxon>Fungi</taxon>
        <taxon>Dikarya</taxon>
        <taxon>Basidiomycota</taxon>
        <taxon>Agaricomycotina</taxon>
        <taxon>Agaricomycetes</taxon>
        <taxon>Polyporales</taxon>
        <taxon>Fibroporiaceae</taxon>
        <taxon>Fibroporia</taxon>
    </lineage>
</organism>
<dbReference type="Pfam" id="PF00098">
    <property type="entry name" value="zf-CCHC"/>
    <property type="match status" value="1"/>
</dbReference>
<dbReference type="GO" id="GO:0005634">
    <property type="term" value="C:nucleus"/>
    <property type="evidence" value="ECO:0007669"/>
    <property type="project" value="UniProtKB-SubCell"/>
</dbReference>
<dbReference type="Gene3D" id="4.10.60.10">
    <property type="entry name" value="Zinc finger, CCHC-type"/>
    <property type="match status" value="1"/>
</dbReference>
<dbReference type="InterPro" id="IPR035979">
    <property type="entry name" value="RBD_domain_sf"/>
</dbReference>
<feature type="compositionally biased region" description="Basic and acidic residues" evidence="8">
    <location>
        <begin position="344"/>
        <end position="353"/>
    </location>
</feature>
<evidence type="ECO:0000256" key="8">
    <source>
        <dbReference type="SAM" id="MobiDB-lite"/>
    </source>
</evidence>
<feature type="region of interest" description="Disordered" evidence="8">
    <location>
        <begin position="105"/>
        <end position="153"/>
    </location>
</feature>
<evidence type="ECO:0000256" key="1">
    <source>
        <dbReference type="ARBA" id="ARBA00004123"/>
    </source>
</evidence>
<dbReference type="OrthoDB" id="1099063at2759"/>
<gene>
    <name evidence="11" type="ORF">FIBRA_02373</name>
</gene>
<dbReference type="Pfam" id="PF00076">
    <property type="entry name" value="RRM_1"/>
    <property type="match status" value="1"/>
</dbReference>
<feature type="domain" description="CCHC-type" evidence="10">
    <location>
        <begin position="245"/>
        <end position="260"/>
    </location>
</feature>
<feature type="domain" description="RRM" evidence="9">
    <location>
        <begin position="161"/>
        <end position="231"/>
    </location>
</feature>
<feature type="compositionally biased region" description="Basic and acidic residues" evidence="8">
    <location>
        <begin position="295"/>
        <end position="311"/>
    </location>
</feature>
<evidence type="ECO:0000313" key="11">
    <source>
        <dbReference type="EMBL" id="CCM00343.1"/>
    </source>
</evidence>
<dbReference type="InterPro" id="IPR012677">
    <property type="entry name" value="Nucleotide-bd_a/b_plait_sf"/>
</dbReference>
<dbReference type="GO" id="GO:0005737">
    <property type="term" value="C:cytoplasm"/>
    <property type="evidence" value="ECO:0007669"/>
    <property type="project" value="TreeGrafter"/>
</dbReference>
<feature type="compositionally biased region" description="Basic and acidic residues" evidence="8">
    <location>
        <begin position="542"/>
        <end position="551"/>
    </location>
</feature>
<feature type="compositionally biased region" description="Pro residues" evidence="8">
    <location>
        <begin position="355"/>
        <end position="365"/>
    </location>
</feature>
<keyword evidence="5" id="KW-0539">Nucleus</keyword>
<evidence type="ECO:0000256" key="6">
    <source>
        <dbReference type="PROSITE-ProRule" id="PRU00047"/>
    </source>
</evidence>
<evidence type="ECO:0000256" key="3">
    <source>
        <dbReference type="ARBA" id="ARBA00022737"/>
    </source>
</evidence>
<dbReference type="RefSeq" id="XP_012179626.1">
    <property type="nucleotide sequence ID" value="XM_012324236.1"/>
</dbReference>
<evidence type="ECO:0000256" key="4">
    <source>
        <dbReference type="ARBA" id="ARBA00022884"/>
    </source>
</evidence>
<dbReference type="InterPro" id="IPR001878">
    <property type="entry name" value="Znf_CCHC"/>
</dbReference>
<evidence type="ECO:0000313" key="12">
    <source>
        <dbReference type="Proteomes" id="UP000006352"/>
    </source>
</evidence>
<dbReference type="InParanoid" id="J4G1N1"/>
<dbReference type="InterPro" id="IPR000504">
    <property type="entry name" value="RRM_dom"/>
</dbReference>
<dbReference type="GO" id="GO:0008270">
    <property type="term" value="F:zinc ion binding"/>
    <property type="evidence" value="ECO:0007669"/>
    <property type="project" value="UniProtKB-KW"/>
</dbReference>
<keyword evidence="6" id="KW-0863">Zinc-finger</keyword>
<feature type="compositionally biased region" description="Basic and acidic residues" evidence="8">
    <location>
        <begin position="322"/>
        <end position="336"/>
    </location>
</feature>
<dbReference type="SUPFAM" id="SSF54928">
    <property type="entry name" value="RNA-binding domain, RBD"/>
    <property type="match status" value="1"/>
</dbReference>
<feature type="compositionally biased region" description="Pro residues" evidence="8">
    <location>
        <begin position="408"/>
        <end position="431"/>
    </location>
</feature>
<sequence>MFKSSSLFVFVQPLQLRRLLEFCQWPARDAIFVSVYDATVLGNIRAESQLGGAQILGTLEPWRLFLLATFVMAASPIPNGAALQPQEKWNDMDDHPRDVVMPAQGDVDNGGHLTGDDRVAPQTTDGADYARGGSVAGDGANPGSSAKSDAGYRGEKQIKPNKVYIGGLPEHTRKEDLESCFGKIGTIVNIELKVGYGFVEFESREAAEESVAKYHEGYFMGNKIRVELSHGGGRTAKYSGDPGACFKCGQVGHWARECPNHMPNGNHRRPHPIDAPLIDRIQPPRDYPPSARDYPPYRDDYARYPPRDVRYGYDFPPPLPGRDFRRPPSPPREFRDYPPPSVRSGRDYDDFRMRGPPPPPPPPVPSARYESRSGYYPPEADAPPGYPPRSYGPPPPRDYYERYERRPPPPSDRYPYPPPAAARPRTPPGGPVPRSRDDYDRPPRDYVAPPPEVRGRPASPPPSRYADYPPRAGSSEAPAARYRRRSQSPPARSASNGYDSAAYQGGSGAPYNGGSSGGFAGSGYANGSSAPPPRGSGSGRDYPARSSRDVEPSGGYRRP</sequence>
<feature type="compositionally biased region" description="Pro residues" evidence="8">
    <location>
        <begin position="380"/>
        <end position="397"/>
    </location>
</feature>
<dbReference type="Proteomes" id="UP000006352">
    <property type="component" value="Unassembled WGS sequence"/>
</dbReference>
<dbReference type="GeneID" id="24095254"/>
<dbReference type="SMART" id="SM00360">
    <property type="entry name" value="RRM"/>
    <property type="match status" value="1"/>
</dbReference>
<keyword evidence="3" id="KW-0677">Repeat</keyword>
<feature type="region of interest" description="Disordered" evidence="8">
    <location>
        <begin position="262"/>
        <end position="559"/>
    </location>
</feature>
<keyword evidence="6" id="KW-0862">Zinc</keyword>
<dbReference type="EMBL" id="HE796979">
    <property type="protein sequence ID" value="CCM00343.1"/>
    <property type="molecule type" value="Genomic_DNA"/>
</dbReference>
<evidence type="ECO:0000259" key="9">
    <source>
        <dbReference type="PROSITE" id="PS50102"/>
    </source>
</evidence>
<dbReference type="PANTHER" id="PTHR23003">
    <property type="entry name" value="RNA RECOGNITION MOTIF RRM DOMAIN CONTAINING PROTEIN"/>
    <property type="match status" value="1"/>
</dbReference>
<dbReference type="CDD" id="cd00590">
    <property type="entry name" value="RRM_SF"/>
    <property type="match status" value="1"/>
</dbReference>
<dbReference type="Gene3D" id="3.30.70.330">
    <property type="match status" value="1"/>
</dbReference>
<dbReference type="GO" id="GO:0003729">
    <property type="term" value="F:mRNA binding"/>
    <property type="evidence" value="ECO:0007669"/>
    <property type="project" value="TreeGrafter"/>
</dbReference>
<protein>
    <recommendedName>
        <fullName evidence="13">RNA-binding domain-containing protein</fullName>
    </recommendedName>
</protein>
<evidence type="ECO:0000256" key="2">
    <source>
        <dbReference type="ARBA" id="ARBA00022664"/>
    </source>
</evidence>
<dbReference type="GO" id="GO:0006397">
    <property type="term" value="P:mRNA processing"/>
    <property type="evidence" value="ECO:0007669"/>
    <property type="project" value="UniProtKB-KW"/>
</dbReference>
<evidence type="ECO:0000256" key="7">
    <source>
        <dbReference type="PROSITE-ProRule" id="PRU00176"/>
    </source>
</evidence>
<feature type="compositionally biased region" description="Basic and acidic residues" evidence="8">
    <location>
        <begin position="434"/>
        <end position="444"/>
    </location>
</feature>
<reference evidence="11 12" key="1">
    <citation type="journal article" date="2012" name="Appl. Environ. Microbiol.">
        <title>Short-read sequencing for genomic analysis of the brown rot fungus Fibroporia radiculosa.</title>
        <authorList>
            <person name="Tang J.D."/>
            <person name="Perkins A.D."/>
            <person name="Sonstegard T.S."/>
            <person name="Schroeder S.G."/>
            <person name="Burgess S.C."/>
            <person name="Diehl S.V."/>
        </authorList>
    </citation>
    <scope>NUCLEOTIDE SEQUENCE [LARGE SCALE GENOMIC DNA]</scope>
    <source>
        <strain evidence="11 12">TFFH 294</strain>
    </source>
</reference>
<keyword evidence="6" id="KW-0479">Metal-binding</keyword>
<name>J4G1N1_9APHY</name>
<evidence type="ECO:0000259" key="10">
    <source>
        <dbReference type="PROSITE" id="PS50158"/>
    </source>
</evidence>
<dbReference type="SMART" id="SM00343">
    <property type="entry name" value="ZnF_C2HC"/>
    <property type="match status" value="1"/>
</dbReference>
<keyword evidence="4 7" id="KW-0694">RNA-binding</keyword>
<feature type="compositionally biased region" description="Pro residues" evidence="8">
    <location>
        <begin position="448"/>
        <end position="463"/>
    </location>
</feature>
<keyword evidence="12" id="KW-1185">Reference proteome</keyword>
<feature type="compositionally biased region" description="Basic and acidic residues" evidence="8">
    <location>
        <begin position="398"/>
        <end position="407"/>
    </location>
</feature>
<evidence type="ECO:0000256" key="5">
    <source>
        <dbReference type="ARBA" id="ARBA00023242"/>
    </source>
</evidence>
<proteinExistence type="predicted"/>
<evidence type="ECO:0008006" key="13">
    <source>
        <dbReference type="Google" id="ProtNLM"/>
    </source>
</evidence>
<accession>J4G1N1</accession>
<comment type="subcellular location">
    <subcellularLocation>
        <location evidence="1">Nucleus</location>
    </subcellularLocation>
</comment>
<dbReference type="PROSITE" id="PS50158">
    <property type="entry name" value="ZF_CCHC"/>
    <property type="match status" value="1"/>
</dbReference>
<dbReference type="PANTHER" id="PTHR23003:SF62">
    <property type="entry name" value="SERINE_ARGININE (SR)-TYPE SHUTTLING MRNA BINDING PROTEIN NPL3"/>
    <property type="match status" value="1"/>
</dbReference>
<dbReference type="STRING" id="599839.J4G1N1"/>